<protein>
    <submittedName>
        <fullName evidence="1">DUF1353 domain-containing protein</fullName>
    </submittedName>
</protein>
<comment type="caution">
    <text evidence="1">The sequence shown here is derived from an EMBL/GenBank/DDBJ whole genome shotgun (WGS) entry which is preliminary data.</text>
</comment>
<reference evidence="2" key="1">
    <citation type="journal article" date="2019" name="Int. J. Syst. Evol. Microbiol.">
        <title>The Global Catalogue of Microorganisms (GCM) 10K type strain sequencing project: providing services to taxonomists for standard genome sequencing and annotation.</title>
        <authorList>
            <consortium name="The Broad Institute Genomics Platform"/>
            <consortium name="The Broad Institute Genome Sequencing Center for Infectious Disease"/>
            <person name="Wu L."/>
            <person name="Ma J."/>
        </authorList>
    </citation>
    <scope>NUCLEOTIDE SEQUENCE [LARGE SCALE GENOMIC DNA]</scope>
    <source>
        <strain evidence="2">CCUG 55250</strain>
    </source>
</reference>
<dbReference type="InterPro" id="IPR010767">
    <property type="entry name" value="Phage_CGC-2007_Cje0229"/>
</dbReference>
<sequence length="155" mass="18115">MFEKIATDEAPVISAEYIGNRKQPYLWKLTRSIRILLPAPWNRWLRIPKGYTTNFASVPGIAQPIIPTQGPATSIAATVHDWLYDNQDMADTLGHKAARKRADDIFLALLDRYEPDRKFRNRIMYRAVRWFGKRQWDLVEAPNLDRNQDNPITYE</sequence>
<accession>A0ABW0I668</accession>
<gene>
    <name evidence="1" type="ORF">ACFPMF_01685</name>
</gene>
<dbReference type="Pfam" id="PF07087">
    <property type="entry name" value="DUF1353"/>
    <property type="match status" value="1"/>
</dbReference>
<dbReference type="RefSeq" id="WP_379840692.1">
    <property type="nucleotide sequence ID" value="NZ_JBHSMA010000001.1"/>
</dbReference>
<proteinExistence type="predicted"/>
<dbReference type="Proteomes" id="UP001596106">
    <property type="component" value="Unassembled WGS sequence"/>
</dbReference>
<organism evidence="1 2">
    <name type="scientific">Larkinella bovis</name>
    <dbReference type="NCBI Taxonomy" id="683041"/>
    <lineage>
        <taxon>Bacteria</taxon>
        <taxon>Pseudomonadati</taxon>
        <taxon>Bacteroidota</taxon>
        <taxon>Cytophagia</taxon>
        <taxon>Cytophagales</taxon>
        <taxon>Spirosomataceae</taxon>
        <taxon>Larkinella</taxon>
    </lineage>
</organism>
<name>A0ABW0I668_9BACT</name>
<evidence type="ECO:0000313" key="2">
    <source>
        <dbReference type="Proteomes" id="UP001596106"/>
    </source>
</evidence>
<evidence type="ECO:0000313" key="1">
    <source>
        <dbReference type="EMBL" id="MFC5408002.1"/>
    </source>
</evidence>
<keyword evidence="2" id="KW-1185">Reference proteome</keyword>
<dbReference type="EMBL" id="JBHSMA010000001">
    <property type="protein sequence ID" value="MFC5408002.1"/>
    <property type="molecule type" value="Genomic_DNA"/>
</dbReference>